<keyword evidence="9" id="KW-1185">Reference proteome</keyword>
<dbReference type="Proteomes" id="UP000601171">
    <property type="component" value="Unassembled WGS sequence"/>
</dbReference>
<dbReference type="GO" id="GO:0032259">
    <property type="term" value="P:methylation"/>
    <property type="evidence" value="ECO:0007669"/>
    <property type="project" value="UniProtKB-KW"/>
</dbReference>
<comment type="caution">
    <text evidence="8">The sequence shown here is derived from an EMBL/GenBank/DDBJ whole genome shotgun (WGS) entry which is preliminary data.</text>
</comment>
<evidence type="ECO:0000256" key="4">
    <source>
        <dbReference type="ARBA" id="ARBA00022679"/>
    </source>
</evidence>
<dbReference type="InterPro" id="IPR012327">
    <property type="entry name" value="MeTrfase_D12"/>
</dbReference>
<feature type="binding site" evidence="7">
    <location>
        <position position="183"/>
    </location>
    <ligand>
        <name>S-adenosyl-L-methionine</name>
        <dbReference type="ChEBI" id="CHEBI:59789"/>
    </ligand>
</feature>
<dbReference type="PIRSF" id="PIRSF000398">
    <property type="entry name" value="M_m6A_EcoRV"/>
    <property type="match status" value="1"/>
</dbReference>
<proteinExistence type="inferred from homology"/>
<protein>
    <recommendedName>
        <fullName evidence="2">site-specific DNA-methyltransferase (adenine-specific)</fullName>
        <ecNumber evidence="2">2.1.1.72</ecNumber>
    </recommendedName>
</protein>
<comment type="catalytic activity">
    <reaction evidence="6">
        <text>a 2'-deoxyadenosine in DNA + S-adenosyl-L-methionine = an N(6)-methyl-2'-deoxyadenosine in DNA + S-adenosyl-L-homocysteine + H(+)</text>
        <dbReference type="Rhea" id="RHEA:15197"/>
        <dbReference type="Rhea" id="RHEA-COMP:12418"/>
        <dbReference type="Rhea" id="RHEA-COMP:12419"/>
        <dbReference type="ChEBI" id="CHEBI:15378"/>
        <dbReference type="ChEBI" id="CHEBI:57856"/>
        <dbReference type="ChEBI" id="CHEBI:59789"/>
        <dbReference type="ChEBI" id="CHEBI:90615"/>
        <dbReference type="ChEBI" id="CHEBI:90616"/>
        <dbReference type="EC" id="2.1.1.72"/>
    </reaction>
</comment>
<dbReference type="Gene3D" id="1.10.1020.10">
    <property type="entry name" value="Adenine-specific Methyltransferase, Domain 2"/>
    <property type="match status" value="1"/>
</dbReference>
<dbReference type="PRINTS" id="PR00505">
    <property type="entry name" value="D12N6MTFRASE"/>
</dbReference>
<comment type="similarity">
    <text evidence="1">Belongs to the N(4)/N(6)-methyltransferase family.</text>
</comment>
<dbReference type="InterPro" id="IPR029063">
    <property type="entry name" value="SAM-dependent_MTases_sf"/>
</dbReference>
<feature type="binding site" evidence="7">
    <location>
        <position position="15"/>
    </location>
    <ligand>
        <name>S-adenosyl-L-methionine</name>
        <dbReference type="ChEBI" id="CHEBI:59789"/>
    </ligand>
</feature>
<dbReference type="InterPro" id="IPR023095">
    <property type="entry name" value="Ade_MeTrfase_dom_2"/>
</dbReference>
<gene>
    <name evidence="8" type="ORF">H8707_14140</name>
</gene>
<dbReference type="GO" id="GO:1904047">
    <property type="term" value="F:S-adenosyl-L-methionine binding"/>
    <property type="evidence" value="ECO:0007669"/>
    <property type="project" value="TreeGrafter"/>
</dbReference>
<dbReference type="Pfam" id="PF02086">
    <property type="entry name" value="MethyltransfD12"/>
    <property type="match status" value="1"/>
</dbReference>
<evidence type="ECO:0000256" key="1">
    <source>
        <dbReference type="ARBA" id="ARBA00006594"/>
    </source>
</evidence>
<dbReference type="AlphaFoldDB" id="A0A926EZQ6"/>
<dbReference type="RefSeq" id="WP_262430822.1">
    <property type="nucleotide sequence ID" value="NZ_JACRTG010000034.1"/>
</dbReference>
<feature type="binding site" evidence="7">
    <location>
        <position position="59"/>
    </location>
    <ligand>
        <name>S-adenosyl-L-methionine</name>
        <dbReference type="ChEBI" id="CHEBI:59789"/>
    </ligand>
</feature>
<organism evidence="8 9">
    <name type="scientific">Paratissierella segnis</name>
    <dbReference type="NCBI Taxonomy" id="2763679"/>
    <lineage>
        <taxon>Bacteria</taxon>
        <taxon>Bacillati</taxon>
        <taxon>Bacillota</taxon>
        <taxon>Tissierellia</taxon>
        <taxon>Tissierellales</taxon>
        <taxon>Tissierellaceae</taxon>
        <taxon>Paratissierella</taxon>
    </lineage>
</organism>
<name>A0A926EZQ6_9FIRM</name>
<reference evidence="8" key="1">
    <citation type="submission" date="2020-08" db="EMBL/GenBank/DDBJ databases">
        <title>Genome public.</title>
        <authorList>
            <person name="Liu C."/>
            <person name="Sun Q."/>
        </authorList>
    </citation>
    <scope>NUCLEOTIDE SEQUENCE</scope>
    <source>
        <strain evidence="8">BX21</strain>
    </source>
</reference>
<keyword evidence="5" id="KW-0949">S-adenosyl-L-methionine</keyword>
<dbReference type="SUPFAM" id="SSF53335">
    <property type="entry name" value="S-adenosyl-L-methionine-dependent methyltransferases"/>
    <property type="match status" value="1"/>
</dbReference>
<evidence type="ECO:0000256" key="7">
    <source>
        <dbReference type="PIRSR" id="PIRSR000398-1"/>
    </source>
</evidence>
<accession>A0A926EZQ6</accession>
<dbReference type="EC" id="2.1.1.72" evidence="2"/>
<dbReference type="EMBL" id="JACRTG010000034">
    <property type="protein sequence ID" value="MBC8589354.1"/>
    <property type="molecule type" value="Genomic_DNA"/>
</dbReference>
<evidence type="ECO:0000256" key="6">
    <source>
        <dbReference type="ARBA" id="ARBA00047942"/>
    </source>
</evidence>
<dbReference type="GO" id="GO:0009307">
    <property type="term" value="P:DNA restriction-modification system"/>
    <property type="evidence" value="ECO:0007669"/>
    <property type="project" value="InterPro"/>
</dbReference>
<dbReference type="GO" id="GO:0006298">
    <property type="term" value="P:mismatch repair"/>
    <property type="evidence" value="ECO:0007669"/>
    <property type="project" value="TreeGrafter"/>
</dbReference>
<keyword evidence="4" id="KW-0808">Transferase</keyword>
<keyword evidence="3 8" id="KW-0489">Methyltransferase</keyword>
<sequence length="279" mass="33056">MKLKNISNIKWIGGKHGKEERYIELMSEHKIFVDCFFGSGAVPFYKEVINPAKLTIVNDINDKLMNYMLVLKDNPERLYRECSALPFSEKLYEIYKWEPWPEDEIESAVRFYYMMRVCFAGGGHKYRNGIGLSKSVNKAKQLVGATELIPKMAELIRNWTILCRDFEDVIDFYDTKDTLFFLDPPYHEREDLYAGGFKEEDHKRLKKKLDSIQGKAMVCYYPSDLIDDLYHDWYRTEYSTASQIRVRKDGDKQPMRTELILMNYRPNIQIDFLKKELII</sequence>
<dbReference type="Gene3D" id="3.40.50.150">
    <property type="entry name" value="Vaccinia Virus protein VP39"/>
    <property type="match status" value="1"/>
</dbReference>
<evidence type="ECO:0000313" key="9">
    <source>
        <dbReference type="Proteomes" id="UP000601171"/>
    </source>
</evidence>
<dbReference type="InterPro" id="IPR012263">
    <property type="entry name" value="M_m6A_EcoRV"/>
</dbReference>
<evidence type="ECO:0000256" key="5">
    <source>
        <dbReference type="ARBA" id="ARBA00022691"/>
    </source>
</evidence>
<feature type="binding site" evidence="7">
    <location>
        <position position="11"/>
    </location>
    <ligand>
        <name>S-adenosyl-L-methionine</name>
        <dbReference type="ChEBI" id="CHEBI:59789"/>
    </ligand>
</feature>
<dbReference type="GO" id="GO:0043565">
    <property type="term" value="F:sequence-specific DNA binding"/>
    <property type="evidence" value="ECO:0007669"/>
    <property type="project" value="TreeGrafter"/>
</dbReference>
<evidence type="ECO:0000313" key="8">
    <source>
        <dbReference type="EMBL" id="MBC8589354.1"/>
    </source>
</evidence>
<dbReference type="GO" id="GO:0009007">
    <property type="term" value="F:site-specific DNA-methyltransferase (adenine-specific) activity"/>
    <property type="evidence" value="ECO:0007669"/>
    <property type="project" value="UniProtKB-EC"/>
</dbReference>
<dbReference type="PANTHER" id="PTHR30481">
    <property type="entry name" value="DNA ADENINE METHYLASE"/>
    <property type="match status" value="1"/>
</dbReference>
<evidence type="ECO:0000256" key="2">
    <source>
        <dbReference type="ARBA" id="ARBA00011900"/>
    </source>
</evidence>
<evidence type="ECO:0000256" key="3">
    <source>
        <dbReference type="ARBA" id="ARBA00022603"/>
    </source>
</evidence>